<dbReference type="InterPro" id="IPR033985">
    <property type="entry name" value="SusD-like_N"/>
</dbReference>
<comment type="similarity">
    <text evidence="2">Belongs to the SusD family.</text>
</comment>
<protein>
    <recommendedName>
        <fullName evidence="10">RagB/SusD domain-containing protein</fullName>
    </recommendedName>
</protein>
<gene>
    <name evidence="8" type="ORF">HMPREF1536_03218</name>
</gene>
<dbReference type="InterPro" id="IPR012944">
    <property type="entry name" value="SusD_RagB_dom"/>
</dbReference>
<dbReference type="SUPFAM" id="SSF48452">
    <property type="entry name" value="TPR-like"/>
    <property type="match status" value="1"/>
</dbReference>
<organism evidence="8 9">
    <name type="scientific">Parabacteroides gordonii MS-1 = DSM 23371</name>
    <dbReference type="NCBI Taxonomy" id="1203610"/>
    <lineage>
        <taxon>Bacteria</taxon>
        <taxon>Pseudomonadati</taxon>
        <taxon>Bacteroidota</taxon>
        <taxon>Bacteroidia</taxon>
        <taxon>Bacteroidales</taxon>
        <taxon>Tannerellaceae</taxon>
        <taxon>Parabacteroides</taxon>
    </lineage>
</organism>
<dbReference type="PROSITE" id="PS51257">
    <property type="entry name" value="PROKAR_LIPOPROTEIN"/>
    <property type="match status" value="1"/>
</dbReference>
<dbReference type="InterPro" id="IPR011990">
    <property type="entry name" value="TPR-like_helical_dom_sf"/>
</dbReference>
<comment type="subcellular location">
    <subcellularLocation>
        <location evidence="1">Cell outer membrane</location>
    </subcellularLocation>
</comment>
<evidence type="ECO:0008006" key="10">
    <source>
        <dbReference type="Google" id="ProtNLM"/>
    </source>
</evidence>
<evidence type="ECO:0000256" key="5">
    <source>
        <dbReference type="ARBA" id="ARBA00023237"/>
    </source>
</evidence>
<feature type="domain" description="RagB/SusD" evidence="6">
    <location>
        <begin position="288"/>
        <end position="609"/>
    </location>
</feature>
<dbReference type="EMBL" id="AQHW01000015">
    <property type="protein sequence ID" value="KKB55743.1"/>
    <property type="molecule type" value="Genomic_DNA"/>
</dbReference>
<proteinExistence type="inferred from homology"/>
<reference evidence="8 9" key="1">
    <citation type="submission" date="2013-04" db="EMBL/GenBank/DDBJ databases">
        <title>The Genome Sequence of Parabacteroides gordonii DSM 23371.</title>
        <authorList>
            <consortium name="The Broad Institute Genomics Platform"/>
            <person name="Earl A."/>
            <person name="Ward D."/>
            <person name="Feldgarden M."/>
            <person name="Gevers D."/>
            <person name="Martens E."/>
            <person name="Sakamoto M."/>
            <person name="Benno Y."/>
            <person name="Suzuki N."/>
            <person name="Matsunaga N."/>
            <person name="Koshihara K."/>
            <person name="Seki M."/>
            <person name="Komiya H."/>
            <person name="Walker B."/>
            <person name="Young S."/>
            <person name="Zeng Q."/>
            <person name="Gargeya S."/>
            <person name="Fitzgerald M."/>
            <person name="Haas B."/>
            <person name="Abouelleil A."/>
            <person name="Allen A.W."/>
            <person name="Alvarado L."/>
            <person name="Arachchi H.M."/>
            <person name="Berlin A.M."/>
            <person name="Chapman S.B."/>
            <person name="Gainer-Dewar J."/>
            <person name="Goldberg J."/>
            <person name="Griggs A."/>
            <person name="Gujja S."/>
            <person name="Hansen M."/>
            <person name="Howarth C."/>
            <person name="Imamovic A."/>
            <person name="Ireland A."/>
            <person name="Larimer J."/>
            <person name="McCowan C."/>
            <person name="Murphy C."/>
            <person name="Pearson M."/>
            <person name="Poon T.W."/>
            <person name="Priest M."/>
            <person name="Roberts A."/>
            <person name="Saif S."/>
            <person name="Shea T."/>
            <person name="Sisk P."/>
            <person name="Sykes S."/>
            <person name="Wortman J."/>
            <person name="Nusbaum C."/>
            <person name="Birren B."/>
        </authorList>
    </citation>
    <scope>NUCLEOTIDE SEQUENCE [LARGE SCALE GENOMIC DNA]</scope>
    <source>
        <strain evidence="8 9">MS-1</strain>
    </source>
</reference>
<dbReference type="Gene3D" id="1.25.40.390">
    <property type="match status" value="1"/>
</dbReference>
<evidence type="ECO:0000259" key="7">
    <source>
        <dbReference type="Pfam" id="PF14322"/>
    </source>
</evidence>
<evidence type="ECO:0000313" key="8">
    <source>
        <dbReference type="EMBL" id="KKB55743.1"/>
    </source>
</evidence>
<sequence length="611" mass="69418">MKRKYIYSAVIALMLAGSSCSDFLDRDPDSIVSDELVFSDESMVKSVLANYYGRLEWGERTSSSGDYQYLDEAIRCDGGASEHRTFGDDWWRVYDYELIRNFNQFLISLKNVELDDETRNRYEGEVRFLRAYTYFTMCKGLGGVPIVGDEVFEYSSGMDVTSLQYARSSEVETYDYIISECSAIAEMLPTEATKNSARATKWAALALKSRAALYAGSIAKYNSGLSSPIQTANGEVGIPASKASDYYKTAFETAEIIIKQSPFQLQQTSSDKTENFYAATSLKDNNVEVIWARDYVGPDNYIGFTRENVPPSHAEDVDRGYLGVILNLVEDFEYINNSDGSLKLTDDKGNYIYYEKPLDLFENKDPRLFATVIVPGGSFRDTEVTLQTGLMQKGSNGEWNFKTGNPGTEKTGSGLLITSVNGPVTAGEQQYINKTGFFLKKFMDETIGATLRGKGSEMWFPRFRMGEVYLIASEAAMELGDQANALTYINAIRERAGISLLSGSVTLDNIIQERRVELAFENHRWWDAKRWRIADKLWDNNENTRSAVPYALYPYKVDAPGDPNDGKWIFDEERAYMVKYPRYFQMRNYYNFFDNSWLNNNPKLVKNPYQN</sequence>
<evidence type="ECO:0000256" key="1">
    <source>
        <dbReference type="ARBA" id="ARBA00004442"/>
    </source>
</evidence>
<dbReference type="Proteomes" id="UP000033035">
    <property type="component" value="Unassembled WGS sequence"/>
</dbReference>
<comment type="caution">
    <text evidence="8">The sequence shown here is derived from an EMBL/GenBank/DDBJ whole genome shotgun (WGS) entry which is preliminary data.</text>
</comment>
<keyword evidence="9" id="KW-1185">Reference proteome</keyword>
<accession>A0A0F5JDE6</accession>
<evidence type="ECO:0000256" key="4">
    <source>
        <dbReference type="ARBA" id="ARBA00023136"/>
    </source>
</evidence>
<dbReference type="Pfam" id="PF14322">
    <property type="entry name" value="SusD-like_3"/>
    <property type="match status" value="1"/>
</dbReference>
<keyword evidence="4" id="KW-0472">Membrane</keyword>
<name>A0A0F5JDE6_9BACT</name>
<feature type="domain" description="SusD-like N-terminal" evidence="7">
    <location>
        <begin position="23"/>
        <end position="212"/>
    </location>
</feature>
<evidence type="ECO:0000259" key="6">
    <source>
        <dbReference type="Pfam" id="PF07980"/>
    </source>
</evidence>
<keyword evidence="3" id="KW-0732">Signal</keyword>
<dbReference type="PATRIC" id="fig|1203610.3.peg.3281"/>
<dbReference type="AlphaFoldDB" id="A0A0F5JDE6"/>
<dbReference type="Pfam" id="PF07980">
    <property type="entry name" value="SusD_RagB"/>
    <property type="match status" value="1"/>
</dbReference>
<keyword evidence="5" id="KW-0998">Cell outer membrane</keyword>
<evidence type="ECO:0000256" key="3">
    <source>
        <dbReference type="ARBA" id="ARBA00022729"/>
    </source>
</evidence>
<evidence type="ECO:0000313" key="9">
    <source>
        <dbReference type="Proteomes" id="UP000033035"/>
    </source>
</evidence>
<dbReference type="GO" id="GO:0009279">
    <property type="term" value="C:cell outer membrane"/>
    <property type="evidence" value="ECO:0007669"/>
    <property type="project" value="UniProtKB-SubCell"/>
</dbReference>
<dbReference type="STRING" id="1203610.HMPREF1536_03218"/>
<evidence type="ECO:0000256" key="2">
    <source>
        <dbReference type="ARBA" id="ARBA00006275"/>
    </source>
</evidence>
<dbReference type="HOGENOM" id="CLU_015553_0_0_10"/>
<dbReference type="RefSeq" id="WP_028726197.1">
    <property type="nucleotide sequence ID" value="NZ_AUAE01000008.1"/>
</dbReference>